<sequence length="206" mass="23944">MKLIRDDIYEDIDIRDLGIEQQAVEPELPRGIYCDISDDEVDEDAIGSHTPVPGFIQAKSDRGLPLHTRHRNYPLGYLMTERYKLKDCLIVKYPAYRLYMYESSDNTSKMAIYRTKVQPGGEGIIVKEDGKPFNEGLNPIWNLKGLEFRRAKNWKEVEVLLPHGKPDYCLEKAFNGALGCSEHVNQMLKARKLRGIWFELRRESRR</sequence>
<dbReference type="AlphaFoldDB" id="A0A6A6HSP5"/>
<protein>
    <submittedName>
        <fullName evidence="1">Uncharacterized protein</fullName>
    </submittedName>
</protein>
<proteinExistence type="predicted"/>
<dbReference type="EMBL" id="ML987214">
    <property type="protein sequence ID" value="KAF2241031.1"/>
    <property type="molecule type" value="Genomic_DNA"/>
</dbReference>
<organism evidence="1 2">
    <name type="scientific">Trematosphaeria pertusa</name>
    <dbReference type="NCBI Taxonomy" id="390896"/>
    <lineage>
        <taxon>Eukaryota</taxon>
        <taxon>Fungi</taxon>
        <taxon>Dikarya</taxon>
        <taxon>Ascomycota</taxon>
        <taxon>Pezizomycotina</taxon>
        <taxon>Dothideomycetes</taxon>
        <taxon>Pleosporomycetidae</taxon>
        <taxon>Pleosporales</taxon>
        <taxon>Massarineae</taxon>
        <taxon>Trematosphaeriaceae</taxon>
        <taxon>Trematosphaeria</taxon>
    </lineage>
</organism>
<keyword evidence="2" id="KW-1185">Reference proteome</keyword>
<evidence type="ECO:0000313" key="2">
    <source>
        <dbReference type="Proteomes" id="UP000800094"/>
    </source>
</evidence>
<accession>A0A6A6HSP5</accession>
<dbReference type="GeneID" id="54587560"/>
<reference evidence="1" key="1">
    <citation type="journal article" date="2020" name="Stud. Mycol.">
        <title>101 Dothideomycetes genomes: a test case for predicting lifestyles and emergence of pathogens.</title>
        <authorList>
            <person name="Haridas S."/>
            <person name="Albert R."/>
            <person name="Binder M."/>
            <person name="Bloem J."/>
            <person name="Labutti K."/>
            <person name="Salamov A."/>
            <person name="Andreopoulos B."/>
            <person name="Baker S."/>
            <person name="Barry K."/>
            <person name="Bills G."/>
            <person name="Bluhm B."/>
            <person name="Cannon C."/>
            <person name="Castanera R."/>
            <person name="Culley D."/>
            <person name="Daum C."/>
            <person name="Ezra D."/>
            <person name="Gonzalez J."/>
            <person name="Henrissat B."/>
            <person name="Kuo A."/>
            <person name="Liang C."/>
            <person name="Lipzen A."/>
            <person name="Lutzoni F."/>
            <person name="Magnuson J."/>
            <person name="Mondo S."/>
            <person name="Nolan M."/>
            <person name="Ohm R."/>
            <person name="Pangilinan J."/>
            <person name="Park H.-J."/>
            <person name="Ramirez L."/>
            <person name="Alfaro M."/>
            <person name="Sun H."/>
            <person name="Tritt A."/>
            <person name="Yoshinaga Y."/>
            <person name="Zwiers L.-H."/>
            <person name="Turgeon B."/>
            <person name="Goodwin S."/>
            <person name="Spatafora J."/>
            <person name="Crous P."/>
            <person name="Grigoriev I."/>
        </authorList>
    </citation>
    <scope>NUCLEOTIDE SEQUENCE</scope>
    <source>
        <strain evidence="1">CBS 122368</strain>
    </source>
</reference>
<gene>
    <name evidence="1" type="ORF">BU26DRAFT_572265</name>
</gene>
<evidence type="ECO:0000313" key="1">
    <source>
        <dbReference type="EMBL" id="KAF2241031.1"/>
    </source>
</evidence>
<name>A0A6A6HSP5_9PLEO</name>
<dbReference type="Proteomes" id="UP000800094">
    <property type="component" value="Unassembled WGS sequence"/>
</dbReference>
<dbReference type="RefSeq" id="XP_033676035.1">
    <property type="nucleotide sequence ID" value="XM_033834230.1"/>
</dbReference>